<keyword evidence="3" id="KW-0833">Ubl conjugation pathway</keyword>
<dbReference type="PANTHER" id="PTHR13312">
    <property type="entry name" value="HIV-INDUCED PROTEIN-7-LIKE PROTEASE"/>
    <property type="match status" value="1"/>
</dbReference>
<dbReference type="Gene3D" id="3.90.70.80">
    <property type="match status" value="1"/>
</dbReference>
<comment type="function">
    <text evidence="3">Hydrolase that can remove conjugated ubiquitin from proteins and may therefore play an important regulatory role at the level of protein turnover by preventing degradation.</text>
</comment>
<dbReference type="Pfam" id="PF02338">
    <property type="entry name" value="OTU"/>
    <property type="match status" value="1"/>
</dbReference>
<sequence>MLRVLCARPRPPPCFQSFLSFSLSAAAPFHRLLRDPTPPPRTDAGNFSLFHSPAAASVWHTILPSYRRPAVLSHHERGAVRQQGEGSWNVAWDARPARWLHYPDSAWLLFGVCVAASAQPLIDSDPDSNLDRSGTDPSCNYRVKEVTADGRCLFRAIAHMACLRNGEEAPDENREKELADELRAQAVEELLKRRKEVEWCMEEEFDKYVKTIQQPCAWGGEPELIMCSHVLRDQFQSISKKEARQV</sequence>
<keyword evidence="3" id="KW-0788">Thiol protease</keyword>
<dbReference type="EC" id="3.4.19.12" evidence="3"/>
<dbReference type="GO" id="GO:0004843">
    <property type="term" value="F:cysteine-type deubiquitinase activity"/>
    <property type="evidence" value="ECO:0007669"/>
    <property type="project" value="UniProtKB-UniRule"/>
</dbReference>
<evidence type="ECO:0000259" key="4">
    <source>
        <dbReference type="PROSITE" id="PS50802"/>
    </source>
</evidence>
<evidence type="ECO:0000256" key="3">
    <source>
        <dbReference type="RuleBase" id="RU367104"/>
    </source>
</evidence>
<comment type="caution">
    <text evidence="5">The sequence shown here is derived from an EMBL/GenBank/DDBJ whole genome shotgun (WGS) entry which is preliminary data.</text>
</comment>
<accession>A0ABD3CKN8</accession>
<keyword evidence="3" id="KW-0963">Cytoplasm</keyword>
<gene>
    <name evidence="5" type="ORF">CASFOL_023088</name>
</gene>
<keyword evidence="3" id="KW-0645">Protease</keyword>
<organism evidence="5 6">
    <name type="scientific">Castilleja foliolosa</name>
    <dbReference type="NCBI Taxonomy" id="1961234"/>
    <lineage>
        <taxon>Eukaryota</taxon>
        <taxon>Viridiplantae</taxon>
        <taxon>Streptophyta</taxon>
        <taxon>Embryophyta</taxon>
        <taxon>Tracheophyta</taxon>
        <taxon>Spermatophyta</taxon>
        <taxon>Magnoliopsida</taxon>
        <taxon>eudicotyledons</taxon>
        <taxon>Gunneridae</taxon>
        <taxon>Pentapetalae</taxon>
        <taxon>asterids</taxon>
        <taxon>lamiids</taxon>
        <taxon>Lamiales</taxon>
        <taxon>Orobanchaceae</taxon>
        <taxon>Pedicularideae</taxon>
        <taxon>Castillejinae</taxon>
        <taxon>Castilleja</taxon>
    </lineage>
</organism>
<dbReference type="PANTHER" id="PTHR13312:SF6">
    <property type="entry name" value="UBIQUITIN THIOESTERASE OTU"/>
    <property type="match status" value="1"/>
</dbReference>
<keyword evidence="2 3" id="KW-0378">Hydrolase</keyword>
<comment type="subcellular location">
    <subcellularLocation>
        <location evidence="3">Cytoplasm</location>
    </subcellularLocation>
</comment>
<keyword evidence="6" id="KW-1185">Reference proteome</keyword>
<dbReference type="EMBL" id="JAVIJP010000032">
    <property type="protein sequence ID" value="KAL3630104.1"/>
    <property type="molecule type" value="Genomic_DNA"/>
</dbReference>
<dbReference type="AlphaFoldDB" id="A0ABD3CKN8"/>
<evidence type="ECO:0000256" key="2">
    <source>
        <dbReference type="ARBA" id="ARBA00022801"/>
    </source>
</evidence>
<dbReference type="GO" id="GO:0005737">
    <property type="term" value="C:cytoplasm"/>
    <property type="evidence" value="ECO:0007669"/>
    <property type="project" value="UniProtKB-SubCell"/>
</dbReference>
<dbReference type="InterPro" id="IPR003323">
    <property type="entry name" value="OTU_dom"/>
</dbReference>
<protein>
    <recommendedName>
        <fullName evidence="3">Ubiquitin thioesterase OTU</fullName>
        <ecNumber evidence="3">3.4.19.12</ecNumber>
    </recommendedName>
</protein>
<dbReference type="SUPFAM" id="SSF54001">
    <property type="entry name" value="Cysteine proteinases"/>
    <property type="match status" value="1"/>
</dbReference>
<evidence type="ECO:0000313" key="6">
    <source>
        <dbReference type="Proteomes" id="UP001632038"/>
    </source>
</evidence>
<evidence type="ECO:0000313" key="5">
    <source>
        <dbReference type="EMBL" id="KAL3630104.1"/>
    </source>
</evidence>
<dbReference type="PROSITE" id="PS50802">
    <property type="entry name" value="OTU"/>
    <property type="match status" value="1"/>
</dbReference>
<feature type="domain" description="OTU" evidence="4">
    <location>
        <begin position="141"/>
        <end position="246"/>
    </location>
</feature>
<dbReference type="Proteomes" id="UP001632038">
    <property type="component" value="Unassembled WGS sequence"/>
</dbReference>
<dbReference type="InterPro" id="IPR038765">
    <property type="entry name" value="Papain-like_cys_pep_sf"/>
</dbReference>
<proteinExistence type="predicted"/>
<evidence type="ECO:0000256" key="1">
    <source>
        <dbReference type="ARBA" id="ARBA00000707"/>
    </source>
</evidence>
<reference evidence="6" key="1">
    <citation type="journal article" date="2024" name="IScience">
        <title>Strigolactones Initiate the Formation of Haustorium-like Structures in Castilleja.</title>
        <authorList>
            <person name="Buerger M."/>
            <person name="Peterson D."/>
            <person name="Chory J."/>
        </authorList>
    </citation>
    <scope>NUCLEOTIDE SEQUENCE [LARGE SCALE GENOMIC DNA]</scope>
</reference>
<comment type="catalytic activity">
    <reaction evidence="1 3">
        <text>Thiol-dependent hydrolysis of ester, thioester, amide, peptide and isopeptide bonds formed by the C-terminal Gly of ubiquitin (a 76-residue protein attached to proteins as an intracellular targeting signal).</text>
        <dbReference type="EC" id="3.4.19.12"/>
    </reaction>
</comment>
<name>A0ABD3CKN8_9LAMI</name>